<accession>A0A1C3JC14</accession>
<keyword evidence="2" id="KW-0328">Glycosyltransferase</keyword>
<dbReference type="SUPFAM" id="SSF53756">
    <property type="entry name" value="UDP-Glycosyltransferase/glycogen phosphorylase"/>
    <property type="match status" value="1"/>
</dbReference>
<dbReference type="InterPro" id="IPR001296">
    <property type="entry name" value="Glyco_trans_1"/>
</dbReference>
<dbReference type="PANTHER" id="PTHR45947:SF3">
    <property type="entry name" value="SULFOQUINOVOSYL TRANSFERASE SQD2"/>
    <property type="match status" value="1"/>
</dbReference>
<dbReference type="CDD" id="cd03801">
    <property type="entry name" value="GT4_PimA-like"/>
    <property type="match status" value="1"/>
</dbReference>
<dbReference type="EC" id="2.4.1.57" evidence="2"/>
<sequence length="352" mass="38848">MQICHVNLASGYHGGENQTLTLIKHQIELGYSLTVVANPTSPFYTAVNQLSCKLVPSTHFLKEHSRSITDGCALIHVHEGRAIYWALIQSMLYRIPYIVTRRIDNSLKKRFFSNLAYSRASSIVGLSSEIVNEIKDKYPHKAVYKIASSPVSYDVNDRNLEKLKQRFENKFLIIHAANMVKHKAFDVSIKAMKQLSEAHAHIHLALLGDGKERDNLERIANGATNISFEGKQSNMGDWFAAAQLQIHPSHSEGLGSVILEGIKAGLPVIATNTGGIPDIITHGASGLLIDTNDPIALAKAIIEVEQSASLQAKLIIGGQEKIKTFDIGSAAQKYEKIYNKVKNETCNLPRDL</sequence>
<dbReference type="Proteomes" id="UP000092819">
    <property type="component" value="Unassembled WGS sequence"/>
</dbReference>
<dbReference type="InterPro" id="IPR050194">
    <property type="entry name" value="Glycosyltransferase_grp1"/>
</dbReference>
<dbReference type="Gene3D" id="3.40.50.2000">
    <property type="entry name" value="Glycogen Phosphorylase B"/>
    <property type="match status" value="2"/>
</dbReference>
<keyword evidence="2" id="KW-0808">Transferase</keyword>
<organism evidence="2 3">
    <name type="scientific">Vibrio celticus</name>
    <dbReference type="NCBI Taxonomy" id="446372"/>
    <lineage>
        <taxon>Bacteria</taxon>
        <taxon>Pseudomonadati</taxon>
        <taxon>Pseudomonadota</taxon>
        <taxon>Gammaproteobacteria</taxon>
        <taxon>Vibrionales</taxon>
        <taxon>Vibrionaceae</taxon>
        <taxon>Vibrio</taxon>
    </lineage>
</organism>
<protein>
    <submittedName>
        <fullName evidence="2">GDP-mannose-dependent alpha-(1-6)-phosphatidylinositol monomannoside mannosyltransferase</fullName>
        <ecNumber evidence="2">2.4.1.57</ecNumber>
    </submittedName>
</protein>
<name>A0A1C3JC14_9VIBR</name>
<dbReference type="PANTHER" id="PTHR45947">
    <property type="entry name" value="SULFOQUINOVOSYL TRANSFERASE SQD2"/>
    <property type="match status" value="1"/>
</dbReference>
<feature type="domain" description="Glycosyl transferase family 1" evidence="1">
    <location>
        <begin position="165"/>
        <end position="319"/>
    </location>
</feature>
<evidence type="ECO:0000313" key="2">
    <source>
        <dbReference type="EMBL" id="SBT12657.1"/>
    </source>
</evidence>
<dbReference type="AlphaFoldDB" id="A0A1C3JC14"/>
<reference evidence="3" key="1">
    <citation type="submission" date="2016-06" db="EMBL/GenBank/DDBJ databases">
        <authorList>
            <person name="Rodrigo-Torres L."/>
            <person name="Arahal D.R."/>
        </authorList>
    </citation>
    <scope>NUCLEOTIDE SEQUENCE [LARGE SCALE GENOMIC DNA]</scope>
    <source>
        <strain evidence="3">CECT 7224</strain>
    </source>
</reference>
<dbReference type="EMBL" id="FLQZ01000030">
    <property type="protein sequence ID" value="SBT12657.1"/>
    <property type="molecule type" value="Genomic_DNA"/>
</dbReference>
<keyword evidence="3" id="KW-1185">Reference proteome</keyword>
<dbReference type="Pfam" id="PF00534">
    <property type="entry name" value="Glycos_transf_1"/>
    <property type="match status" value="1"/>
</dbReference>
<evidence type="ECO:0000313" key="3">
    <source>
        <dbReference type="Proteomes" id="UP000092819"/>
    </source>
</evidence>
<dbReference type="RefSeq" id="WP_065675984.1">
    <property type="nucleotide sequence ID" value="NZ_AP025463.1"/>
</dbReference>
<dbReference type="GO" id="GO:0016757">
    <property type="term" value="F:glycosyltransferase activity"/>
    <property type="evidence" value="ECO:0007669"/>
    <property type="project" value="UniProtKB-KW"/>
</dbReference>
<evidence type="ECO:0000259" key="1">
    <source>
        <dbReference type="Pfam" id="PF00534"/>
    </source>
</evidence>
<proteinExistence type="predicted"/>
<gene>
    <name evidence="2" type="primary">pimB</name>
    <name evidence="2" type="ORF">VCE7224_01400</name>
</gene>